<keyword evidence="3" id="KW-1185">Reference proteome</keyword>
<feature type="region of interest" description="Disordered" evidence="1">
    <location>
        <begin position="1"/>
        <end position="32"/>
    </location>
</feature>
<sequence length="338" mass="35590">MGIDKGPSRIAPRRGAALVGRRARRNVRGGARGAEARKFAACGSCGRKPLPMAPLRGGGDAEPETGGPRVCRRGEHPYRGAMLAEPPSRRAAKRRAAAGARWAGCRRRRRQTLARGVAFRLSRSGSWPGYPRPWISRWLAPAFVSVGLPAHGGASAAREPCVAHVSPPVASPDLASSRVLAVLAGDTGVPIEILEPEGRQPPSLPAQLGKGRVGQYRARSARAVCLPSACGVRGDDGPGRASTSSSAVANINDSRAILEGVMEAFWGPPPRPVPVASWTWSSPVSCCLPAPPYPHLSIQLPGCRSTALRRQSRGSQSVIEADTHGCRTLSPFGKAQDC</sequence>
<evidence type="ECO:0000313" key="3">
    <source>
        <dbReference type="Proteomes" id="UP000799766"/>
    </source>
</evidence>
<name>A0A6A6NXA4_9PEZI</name>
<reference evidence="2" key="1">
    <citation type="journal article" date="2020" name="Stud. Mycol.">
        <title>101 Dothideomycetes genomes: a test case for predicting lifestyles and emergence of pathogens.</title>
        <authorList>
            <person name="Haridas S."/>
            <person name="Albert R."/>
            <person name="Binder M."/>
            <person name="Bloem J."/>
            <person name="Labutti K."/>
            <person name="Salamov A."/>
            <person name="Andreopoulos B."/>
            <person name="Baker S."/>
            <person name="Barry K."/>
            <person name="Bills G."/>
            <person name="Bluhm B."/>
            <person name="Cannon C."/>
            <person name="Castanera R."/>
            <person name="Culley D."/>
            <person name="Daum C."/>
            <person name="Ezra D."/>
            <person name="Gonzalez J."/>
            <person name="Henrissat B."/>
            <person name="Kuo A."/>
            <person name="Liang C."/>
            <person name="Lipzen A."/>
            <person name="Lutzoni F."/>
            <person name="Magnuson J."/>
            <person name="Mondo S."/>
            <person name="Nolan M."/>
            <person name="Ohm R."/>
            <person name="Pangilinan J."/>
            <person name="Park H.-J."/>
            <person name="Ramirez L."/>
            <person name="Alfaro M."/>
            <person name="Sun H."/>
            <person name="Tritt A."/>
            <person name="Yoshinaga Y."/>
            <person name="Zwiers L.-H."/>
            <person name="Turgeon B."/>
            <person name="Goodwin S."/>
            <person name="Spatafora J."/>
            <person name="Crous P."/>
            <person name="Grigoriev I."/>
        </authorList>
    </citation>
    <scope>NUCLEOTIDE SEQUENCE</scope>
    <source>
        <strain evidence="2">ATCC 16933</strain>
    </source>
</reference>
<protein>
    <submittedName>
        <fullName evidence="2">Uncharacterized protein</fullName>
    </submittedName>
</protein>
<feature type="region of interest" description="Disordered" evidence="1">
    <location>
        <begin position="53"/>
        <end position="74"/>
    </location>
</feature>
<dbReference type="EMBL" id="MU001684">
    <property type="protein sequence ID" value="KAF2456144.1"/>
    <property type="molecule type" value="Genomic_DNA"/>
</dbReference>
<evidence type="ECO:0000256" key="1">
    <source>
        <dbReference type="SAM" id="MobiDB-lite"/>
    </source>
</evidence>
<dbReference type="Proteomes" id="UP000799766">
    <property type="component" value="Unassembled WGS sequence"/>
</dbReference>
<proteinExistence type="predicted"/>
<accession>A0A6A6NXA4</accession>
<dbReference type="AlphaFoldDB" id="A0A6A6NXA4"/>
<gene>
    <name evidence="2" type="ORF">BDY21DRAFT_394594</name>
</gene>
<organism evidence="2 3">
    <name type="scientific">Lineolata rhizophorae</name>
    <dbReference type="NCBI Taxonomy" id="578093"/>
    <lineage>
        <taxon>Eukaryota</taxon>
        <taxon>Fungi</taxon>
        <taxon>Dikarya</taxon>
        <taxon>Ascomycota</taxon>
        <taxon>Pezizomycotina</taxon>
        <taxon>Dothideomycetes</taxon>
        <taxon>Dothideomycetes incertae sedis</taxon>
        <taxon>Lineolatales</taxon>
        <taxon>Lineolataceae</taxon>
        <taxon>Lineolata</taxon>
    </lineage>
</organism>
<evidence type="ECO:0000313" key="2">
    <source>
        <dbReference type="EMBL" id="KAF2456144.1"/>
    </source>
</evidence>